<dbReference type="SUPFAM" id="SSF47769">
    <property type="entry name" value="SAM/Pointed domain"/>
    <property type="match status" value="1"/>
</dbReference>
<dbReference type="GO" id="GO:0042393">
    <property type="term" value="F:histone binding"/>
    <property type="evidence" value="ECO:0007669"/>
    <property type="project" value="TreeGrafter"/>
</dbReference>
<evidence type="ECO:0000313" key="8">
    <source>
        <dbReference type="Proteomes" id="UP001160148"/>
    </source>
</evidence>
<dbReference type="InterPro" id="IPR038348">
    <property type="entry name" value="SLED_sf"/>
</dbReference>
<evidence type="ECO:0000256" key="2">
    <source>
        <dbReference type="ARBA" id="ARBA00022491"/>
    </source>
</evidence>
<dbReference type="SMART" id="SM00561">
    <property type="entry name" value="MBT"/>
    <property type="match status" value="4"/>
</dbReference>
<evidence type="ECO:0000256" key="1">
    <source>
        <dbReference type="ARBA" id="ARBA00004123"/>
    </source>
</evidence>
<dbReference type="GO" id="GO:0045892">
    <property type="term" value="P:negative regulation of DNA-templated transcription"/>
    <property type="evidence" value="ECO:0007669"/>
    <property type="project" value="TreeGrafter"/>
</dbReference>
<dbReference type="Pfam" id="PF02820">
    <property type="entry name" value="MBT"/>
    <property type="match status" value="4"/>
</dbReference>
<evidence type="ECO:0000259" key="6">
    <source>
        <dbReference type="Pfam" id="PF12140"/>
    </source>
</evidence>
<dbReference type="GO" id="GO:0005634">
    <property type="term" value="C:nucleus"/>
    <property type="evidence" value="ECO:0007669"/>
    <property type="project" value="UniProtKB-SubCell"/>
</dbReference>
<feature type="domain" description="SLED" evidence="6">
    <location>
        <begin position="724"/>
        <end position="841"/>
    </location>
</feature>
<feature type="repeat" description="MBT" evidence="5">
    <location>
        <begin position="22"/>
        <end position="120"/>
    </location>
</feature>
<name>A0AAV0Y4L3_9HEMI</name>
<evidence type="ECO:0000256" key="5">
    <source>
        <dbReference type="PROSITE-ProRule" id="PRU00459"/>
    </source>
</evidence>
<dbReference type="Gene3D" id="1.10.150.50">
    <property type="entry name" value="Transcription Factor, Ets-1"/>
    <property type="match status" value="1"/>
</dbReference>
<dbReference type="InterPro" id="IPR050548">
    <property type="entry name" value="PcG_chromatin_remod_factors"/>
</dbReference>
<evidence type="ECO:0000256" key="3">
    <source>
        <dbReference type="ARBA" id="ARBA00022737"/>
    </source>
</evidence>
<dbReference type="InterPro" id="IPR004092">
    <property type="entry name" value="Mbt"/>
</dbReference>
<dbReference type="PANTHER" id="PTHR12247:SF129">
    <property type="entry name" value="SOP-2-RELATED PROTEIN 3"/>
    <property type="match status" value="1"/>
</dbReference>
<protein>
    <recommendedName>
        <fullName evidence="6">SLED domain-containing protein</fullName>
    </recommendedName>
</protein>
<feature type="repeat" description="MBT" evidence="5">
    <location>
        <begin position="127"/>
        <end position="230"/>
    </location>
</feature>
<dbReference type="CDD" id="cd20095">
    <property type="entry name" value="MBT_SFMBT_rpt3"/>
    <property type="match status" value="1"/>
</dbReference>
<dbReference type="AlphaFoldDB" id="A0AAV0Y4L3"/>
<dbReference type="SUPFAM" id="SSF63748">
    <property type="entry name" value="Tudor/PWWP/MBT"/>
    <property type="match status" value="4"/>
</dbReference>
<dbReference type="PANTHER" id="PTHR12247">
    <property type="entry name" value="POLYCOMB GROUP PROTEIN"/>
    <property type="match status" value="1"/>
</dbReference>
<dbReference type="Pfam" id="PF12140">
    <property type="entry name" value="SLED"/>
    <property type="match status" value="1"/>
</dbReference>
<accession>A0AAV0Y4L3</accession>
<reference evidence="7 8" key="1">
    <citation type="submission" date="2023-01" db="EMBL/GenBank/DDBJ databases">
        <authorList>
            <person name="Whitehead M."/>
        </authorList>
    </citation>
    <scope>NUCLEOTIDE SEQUENCE [LARGE SCALE GENOMIC DNA]</scope>
</reference>
<feature type="repeat" description="MBT" evidence="5">
    <location>
        <begin position="340"/>
        <end position="437"/>
    </location>
</feature>
<dbReference type="InterPro" id="IPR013761">
    <property type="entry name" value="SAM/pointed_sf"/>
</dbReference>
<comment type="caution">
    <text evidence="7">The sequence shown here is derived from an EMBL/GenBank/DDBJ whole genome shotgun (WGS) entry which is preliminary data.</text>
</comment>
<keyword evidence="4" id="KW-0539">Nucleus</keyword>
<dbReference type="Gene3D" id="3.90.1150.190">
    <property type="entry name" value="SLED domain"/>
    <property type="match status" value="1"/>
</dbReference>
<comment type="subcellular location">
    <subcellularLocation>
        <location evidence="1">Nucleus</location>
    </subcellularLocation>
</comment>
<dbReference type="Gene3D" id="2.30.30.140">
    <property type="match status" value="4"/>
</dbReference>
<keyword evidence="3" id="KW-0677">Repeat</keyword>
<proteinExistence type="predicted"/>
<dbReference type="PROSITE" id="PS51079">
    <property type="entry name" value="MBT"/>
    <property type="match status" value="3"/>
</dbReference>
<dbReference type="Proteomes" id="UP001160148">
    <property type="component" value="Unassembled WGS sequence"/>
</dbReference>
<gene>
    <name evidence="7" type="ORF">MEUPH1_LOCUS28515</name>
</gene>
<keyword evidence="8" id="KW-1185">Reference proteome</keyword>
<dbReference type="GO" id="GO:0003682">
    <property type="term" value="F:chromatin binding"/>
    <property type="evidence" value="ECO:0007669"/>
    <property type="project" value="TreeGrafter"/>
</dbReference>
<organism evidence="7 8">
    <name type="scientific">Macrosiphum euphorbiae</name>
    <name type="common">potato aphid</name>
    <dbReference type="NCBI Taxonomy" id="13131"/>
    <lineage>
        <taxon>Eukaryota</taxon>
        <taxon>Metazoa</taxon>
        <taxon>Ecdysozoa</taxon>
        <taxon>Arthropoda</taxon>
        <taxon>Hexapoda</taxon>
        <taxon>Insecta</taxon>
        <taxon>Pterygota</taxon>
        <taxon>Neoptera</taxon>
        <taxon>Paraneoptera</taxon>
        <taxon>Hemiptera</taxon>
        <taxon>Sternorrhyncha</taxon>
        <taxon>Aphidomorpha</taxon>
        <taxon>Aphidoidea</taxon>
        <taxon>Aphididae</taxon>
        <taxon>Macrosiphini</taxon>
        <taxon>Macrosiphum</taxon>
    </lineage>
</organism>
<dbReference type="EMBL" id="CARXXK010001250">
    <property type="protein sequence ID" value="CAI6374947.1"/>
    <property type="molecule type" value="Genomic_DNA"/>
</dbReference>
<dbReference type="CDD" id="cd20094">
    <property type="entry name" value="MBT_SFMBT_rpt2"/>
    <property type="match status" value="1"/>
</dbReference>
<evidence type="ECO:0000313" key="7">
    <source>
        <dbReference type="EMBL" id="CAI6374947.1"/>
    </source>
</evidence>
<keyword evidence="2" id="KW-0678">Repressor</keyword>
<dbReference type="InterPro" id="IPR021987">
    <property type="entry name" value="SLED"/>
</dbReference>
<sequence length="1095" mass="126628">MSLSKPEDQSSLSDDFLEEKIFDWGKYRAARNADVVPEDFFHHICKSELNGIEIGSVIEIENEDQNGYWFASVCSSEGAILHLRYYGDEKNILGLTVNVKSPRIHSLNWGSKNNKKCIPPYPERLSYIKPEVIKERAQDCEQIVSNAVLQMGGAPIHNIFKCGMFVEVQDKEYPYWVWISKVLKNVGGRLFLQMQGIKCSEKKPFWLFCLNKRIFPLGWAEQKGLPWRLMNSDASLENSIDSSALLDVLKSKTPEHHSYKVGEMLEVIDPYSMMVFYVATIVKIYDNRYFKVEVDNDIDVDKRISFVATKDNPHLFHAGWASKHKFLLKTPTDWNEPYEFSWLKYLIKKKAKLATVHNSCGKNINNVHIGMKLEAVDPLNTDCIRVATVIGFADHWMFLSFDQTSCCQELRHLRSICSDEVFPVGWCNKHKYNLGVPKRPYNVSNDFEHCYDLSDIDINLSQSDEENVTKYPHYLKGEIFYHYSKKDKPSFDDGFKEKNEEVITTEDFDDDLPLTSQMEIKNESDDDFPLTSEIEIKNESDDDFPLTSEIKIKNESDDDFPLTSEIEIKNESDDDFPLTSEIKIKNESDDDFPLTSKIEIKNESDDDFRLTSEIEIKNDGDNYLALTLKKEIKNDSDEGNVENGNDSILYAKYDPELDEEFHDALFVDEAVDIKKKKMDTVQVKMNSAKEINRRKKKFINDVKKTIKKVDKISLNIFTKNSIKICIYFNKDCYHGRYAVKKKIANLPKSIGPGPTSLILQEAITIFVNLNLFPWIALKKIKKIQKMLFNGPGGVEMRVSTKGTRTHYSCTESLLLPESKKMAATYCSVLCNLFGMCELFMNTKDKMCRHGCRLNYEDKTPPSKPKMDTVPMRKSKIKRCESHGDKIVCPKVTFSQITRVAEKVLDWSNKPLVARYKNYLGTIASLNAHVTRLNQSHTELESSLIAEIISKKNNLRRLDNMKMFSNTKSNVETIEEKQFIVFDDWKTTFENYYRQNSRFKKSNIDIGQLDHIKITSNPKYWSSEDVYKYLTNDLFCKDIGLKLFTEEVDGVAFMLLNEEQLLVRLQCSINLTIRILCHIAEVKYVFLTKYCNIQVD</sequence>
<evidence type="ECO:0000256" key="4">
    <source>
        <dbReference type="ARBA" id="ARBA00023242"/>
    </source>
</evidence>